<feature type="region of interest" description="Disordered" evidence="1">
    <location>
        <begin position="104"/>
        <end position="285"/>
    </location>
</feature>
<evidence type="ECO:0000313" key="3">
    <source>
        <dbReference type="Proteomes" id="UP000775547"/>
    </source>
</evidence>
<protein>
    <submittedName>
        <fullName evidence="2">Uncharacterized protein</fullName>
    </submittedName>
</protein>
<dbReference type="Proteomes" id="UP000775547">
    <property type="component" value="Unassembled WGS sequence"/>
</dbReference>
<dbReference type="AlphaFoldDB" id="A0A9P7GAD5"/>
<proteinExistence type="predicted"/>
<organism evidence="2 3">
    <name type="scientific">Asterophora parasitica</name>
    <dbReference type="NCBI Taxonomy" id="117018"/>
    <lineage>
        <taxon>Eukaryota</taxon>
        <taxon>Fungi</taxon>
        <taxon>Dikarya</taxon>
        <taxon>Basidiomycota</taxon>
        <taxon>Agaricomycotina</taxon>
        <taxon>Agaricomycetes</taxon>
        <taxon>Agaricomycetidae</taxon>
        <taxon>Agaricales</taxon>
        <taxon>Tricholomatineae</taxon>
        <taxon>Lyophyllaceae</taxon>
        <taxon>Asterophora</taxon>
    </lineage>
</organism>
<feature type="compositionally biased region" description="Basic and acidic residues" evidence="1">
    <location>
        <begin position="143"/>
        <end position="178"/>
    </location>
</feature>
<comment type="caution">
    <text evidence="2">The sequence shown here is derived from an EMBL/GenBank/DDBJ whole genome shotgun (WGS) entry which is preliminary data.</text>
</comment>
<sequence>MIQGERIFEGEEIIRKESVQVGTDLVIQHLGSGSVLTMAEIAERMKETNIMRGIGGHMNRMDLQDARRRHIVVENGEVTPRHVEAVKSEEGQIPSAEPEALAELATNSAPEQPGPSQPSSLTPPLKTEPVPVAIVNPEPTSEPPRKPSPPREPRADRHLPDTKKEPEPELKAVREYNKPRQRSPSQGLSRYSGHPPPPSNPTSIQQCHSPSEVKQPRYPVRPQLPTNPNPVQQPRSPPRGPRNHSGSAHPRGNVTPTGPASSYPPGPRGQRRQYPTSGLPSAPPIEQKLVPIIVMEDPPAPAPEPMEVKTPLPQIPLKKLPLSLTHELDAELSRLQAHRAHLASEYAQLAKGTRRALHELDIATIDLRGVELRRRVADIQYEKARNGVLGVDHVPTTDTSIV</sequence>
<reference evidence="2" key="1">
    <citation type="submission" date="2020-07" db="EMBL/GenBank/DDBJ databases">
        <authorList>
            <person name="Nieuwenhuis M."/>
            <person name="Van De Peppel L.J.J."/>
        </authorList>
    </citation>
    <scope>NUCLEOTIDE SEQUENCE</scope>
    <source>
        <strain evidence="2">AP01</strain>
        <tissue evidence="2">Mycelium</tissue>
    </source>
</reference>
<gene>
    <name evidence="2" type="ORF">DXG03_005051</name>
</gene>
<name>A0A9P7GAD5_9AGAR</name>
<dbReference type="EMBL" id="JABCKV010000030">
    <property type="protein sequence ID" value="KAG5645904.1"/>
    <property type="molecule type" value="Genomic_DNA"/>
</dbReference>
<feature type="compositionally biased region" description="Polar residues" evidence="1">
    <location>
        <begin position="224"/>
        <end position="234"/>
    </location>
</feature>
<dbReference type="OrthoDB" id="3269397at2759"/>
<keyword evidence="3" id="KW-1185">Reference proteome</keyword>
<evidence type="ECO:0000256" key="1">
    <source>
        <dbReference type="SAM" id="MobiDB-lite"/>
    </source>
</evidence>
<evidence type="ECO:0000313" key="2">
    <source>
        <dbReference type="EMBL" id="KAG5645904.1"/>
    </source>
</evidence>
<accession>A0A9P7GAD5</accession>
<reference evidence="2" key="2">
    <citation type="submission" date="2021-10" db="EMBL/GenBank/DDBJ databases">
        <title>Phylogenomics reveals ancestral predisposition of the termite-cultivated fungus Termitomyces towards a domesticated lifestyle.</title>
        <authorList>
            <person name="Auxier B."/>
            <person name="Grum-Grzhimaylo A."/>
            <person name="Cardenas M.E."/>
            <person name="Lodge J.D."/>
            <person name="Laessoe T."/>
            <person name="Pedersen O."/>
            <person name="Smith M.E."/>
            <person name="Kuyper T.W."/>
            <person name="Franco-Molano E.A."/>
            <person name="Baroni T.J."/>
            <person name="Aanen D.K."/>
        </authorList>
    </citation>
    <scope>NUCLEOTIDE SEQUENCE</scope>
    <source>
        <strain evidence="2">AP01</strain>
        <tissue evidence="2">Mycelium</tissue>
    </source>
</reference>